<accession>A0A4R1H944</accession>
<evidence type="ECO:0000313" key="3">
    <source>
        <dbReference type="EMBL" id="TCK16983.1"/>
    </source>
</evidence>
<dbReference type="GO" id="GO:0051082">
    <property type="term" value="F:unfolded protein binding"/>
    <property type="evidence" value="ECO:0007669"/>
    <property type="project" value="UniProtKB-UniRule"/>
</dbReference>
<evidence type="ECO:0000313" key="4">
    <source>
        <dbReference type="Proteomes" id="UP000295707"/>
    </source>
</evidence>
<dbReference type="AlphaFoldDB" id="A0A4R1H944"/>
<evidence type="ECO:0000259" key="2">
    <source>
        <dbReference type="PROSITE" id="PS51902"/>
    </source>
</evidence>
<gene>
    <name evidence="3" type="ORF">DFR30_0203</name>
</gene>
<keyword evidence="4" id="KW-1185">Reference proteome</keyword>
<comment type="similarity">
    <text evidence="1">Belongs to the ClpX chaperone family.</text>
</comment>
<dbReference type="GO" id="GO:0008270">
    <property type="term" value="F:zinc ion binding"/>
    <property type="evidence" value="ECO:0007669"/>
    <property type="project" value="UniProtKB-UniRule"/>
</dbReference>
<dbReference type="Gene3D" id="6.20.220.10">
    <property type="entry name" value="ClpX chaperone, C4-type zinc finger domain"/>
    <property type="match status" value="1"/>
</dbReference>
<keyword evidence="1" id="KW-0862">Zinc</keyword>
<keyword evidence="1" id="KW-0143">Chaperone</keyword>
<dbReference type="GO" id="GO:0006457">
    <property type="term" value="P:protein folding"/>
    <property type="evidence" value="ECO:0007669"/>
    <property type="project" value="UniProtKB-UniRule"/>
</dbReference>
<reference evidence="3 4" key="1">
    <citation type="submission" date="2019-03" db="EMBL/GenBank/DDBJ databases">
        <title>Genomic Encyclopedia of Type Strains, Phase IV (KMG-IV): sequencing the most valuable type-strain genomes for metagenomic binning, comparative biology and taxonomic classification.</title>
        <authorList>
            <person name="Goeker M."/>
        </authorList>
    </citation>
    <scope>NUCLEOTIDE SEQUENCE [LARGE SCALE GENOMIC DNA]</scope>
    <source>
        <strain evidence="3 4">DSM 19610</strain>
    </source>
</reference>
<dbReference type="EMBL" id="SMFX01000001">
    <property type="protein sequence ID" value="TCK16983.1"/>
    <property type="molecule type" value="Genomic_DNA"/>
</dbReference>
<feature type="binding site" evidence="1">
    <location>
        <position position="118"/>
    </location>
    <ligand>
        <name>Zn(2+)</name>
        <dbReference type="ChEBI" id="CHEBI:29105"/>
    </ligand>
</feature>
<keyword evidence="1" id="KW-0479">Metal-binding</keyword>
<dbReference type="InterPro" id="IPR059188">
    <property type="entry name" value="Znf_CLPX-like"/>
</dbReference>
<sequence>MKSFKVTYNNKTPVVIHPEGLNHMQVTVGGYCQNGDAAELSAWGYLSDDNAYTQYTWLKEAVEVSDLITIECIDSELGDEPVGVEEMGPVVPTCSFCQKTKEEVECLIEAKYKLAHICNECVDVCVGVAKKYKAER</sequence>
<protein>
    <submittedName>
        <fullName evidence="3">ClpX C4-type zinc finger protein</fullName>
    </submittedName>
</protein>
<proteinExistence type="inferred from homology"/>
<feature type="binding site" evidence="1">
    <location>
        <position position="121"/>
    </location>
    <ligand>
        <name>Zn(2+)</name>
        <dbReference type="ChEBI" id="CHEBI:29105"/>
    </ligand>
</feature>
<dbReference type="InterPro" id="IPR038366">
    <property type="entry name" value="Znf_CppX_C4_sf"/>
</dbReference>
<dbReference type="Pfam" id="PF06689">
    <property type="entry name" value="zf-C4_ClpX"/>
    <property type="match status" value="1"/>
</dbReference>
<dbReference type="SMART" id="SM00994">
    <property type="entry name" value="zf-C4_ClpX"/>
    <property type="match status" value="1"/>
</dbReference>
<dbReference type="PROSITE" id="PS51902">
    <property type="entry name" value="CLPX_ZB"/>
    <property type="match status" value="1"/>
</dbReference>
<comment type="caution">
    <text evidence="3">The sequence shown here is derived from an EMBL/GenBank/DDBJ whole genome shotgun (WGS) entry which is preliminary data.</text>
</comment>
<dbReference type="GO" id="GO:0046983">
    <property type="term" value="F:protein dimerization activity"/>
    <property type="evidence" value="ECO:0007669"/>
    <property type="project" value="UniProtKB-UniRule"/>
</dbReference>
<organism evidence="3 4">
    <name type="scientific">Thiogranum longum</name>
    <dbReference type="NCBI Taxonomy" id="1537524"/>
    <lineage>
        <taxon>Bacteria</taxon>
        <taxon>Pseudomonadati</taxon>
        <taxon>Pseudomonadota</taxon>
        <taxon>Gammaproteobacteria</taxon>
        <taxon>Chromatiales</taxon>
        <taxon>Ectothiorhodospiraceae</taxon>
        <taxon>Thiogranum</taxon>
    </lineage>
</organism>
<evidence type="ECO:0000256" key="1">
    <source>
        <dbReference type="PROSITE-ProRule" id="PRU01250"/>
    </source>
</evidence>
<dbReference type="Proteomes" id="UP000295707">
    <property type="component" value="Unassembled WGS sequence"/>
</dbReference>
<dbReference type="InterPro" id="IPR010603">
    <property type="entry name" value="Znf_CppX_C4"/>
</dbReference>
<feature type="domain" description="ClpX-type ZB" evidence="2">
    <location>
        <begin position="81"/>
        <end position="136"/>
    </location>
</feature>
<feature type="binding site" evidence="1">
    <location>
        <position position="94"/>
    </location>
    <ligand>
        <name>Zn(2+)</name>
        <dbReference type="ChEBI" id="CHEBI:29105"/>
    </ligand>
</feature>
<dbReference type="RefSeq" id="WP_424565394.1">
    <property type="nucleotide sequence ID" value="NZ_SMFX01000001.1"/>
</dbReference>
<feature type="binding site" evidence="1">
    <location>
        <position position="97"/>
    </location>
    <ligand>
        <name>Zn(2+)</name>
        <dbReference type="ChEBI" id="CHEBI:29105"/>
    </ligand>
</feature>
<name>A0A4R1H944_9GAMM</name>